<dbReference type="PANTHER" id="PTHR15663">
    <property type="entry name" value="COMM DOMAIN-CONTAINING PROTEIN 9"/>
    <property type="match status" value="1"/>
</dbReference>
<dbReference type="PANTHER" id="PTHR15663:SF4">
    <property type="entry name" value="COMM DOMAIN-CONTAINING PROTEIN 9"/>
    <property type="match status" value="1"/>
</dbReference>
<comment type="caution">
    <text evidence="2">The sequence shown here is derived from an EMBL/GenBank/DDBJ whole genome shotgun (WGS) entry which is preliminary data.</text>
</comment>
<dbReference type="EMBL" id="JAZDUA010000431">
    <property type="protein sequence ID" value="KAK7792706.1"/>
    <property type="molecule type" value="Genomic_DNA"/>
</dbReference>
<protein>
    <recommendedName>
        <fullName evidence="1">COMM domain-containing protein</fullName>
    </recommendedName>
</protein>
<proteinExistence type="predicted"/>
<feature type="domain" description="COMM" evidence="1">
    <location>
        <begin position="11"/>
        <end position="84"/>
    </location>
</feature>
<sequence length="87" mass="9556">MDSMTPVGAPKLMEFSCQTCSKTSTADPGNTNATCLLQMKIQENTTNIKENPNVSTVLLEFQRPTLDTLIEGLGRIRDQLANVANRK</sequence>
<dbReference type="PROSITE" id="PS51269">
    <property type="entry name" value="COMM"/>
    <property type="match status" value="1"/>
</dbReference>
<dbReference type="InterPro" id="IPR037360">
    <property type="entry name" value="COMMD9"/>
</dbReference>
<keyword evidence="3" id="KW-1185">Reference proteome</keyword>
<evidence type="ECO:0000313" key="2">
    <source>
        <dbReference type="EMBL" id="KAK7792706.1"/>
    </source>
</evidence>
<accession>A0AAN9VB35</accession>
<reference evidence="2 3" key="1">
    <citation type="submission" date="2024-03" db="EMBL/GenBank/DDBJ databases">
        <title>The genome assembly and annotation of the cricket Gryllus longicercus Weissman &amp; Gray.</title>
        <authorList>
            <person name="Szrajer S."/>
            <person name="Gray D."/>
            <person name="Ylla G."/>
        </authorList>
    </citation>
    <scope>NUCLEOTIDE SEQUENCE [LARGE SCALE GENOMIC DNA]</scope>
    <source>
        <strain evidence="2">DAG 2021-001</strain>
        <tissue evidence="2">Whole body minus gut</tissue>
    </source>
</reference>
<gene>
    <name evidence="2" type="ORF">R5R35_007521</name>
</gene>
<name>A0AAN9VB35_9ORTH</name>
<dbReference type="AlphaFoldDB" id="A0AAN9VB35"/>
<organism evidence="2 3">
    <name type="scientific">Gryllus longicercus</name>
    <dbReference type="NCBI Taxonomy" id="2509291"/>
    <lineage>
        <taxon>Eukaryota</taxon>
        <taxon>Metazoa</taxon>
        <taxon>Ecdysozoa</taxon>
        <taxon>Arthropoda</taxon>
        <taxon>Hexapoda</taxon>
        <taxon>Insecta</taxon>
        <taxon>Pterygota</taxon>
        <taxon>Neoptera</taxon>
        <taxon>Polyneoptera</taxon>
        <taxon>Orthoptera</taxon>
        <taxon>Ensifera</taxon>
        <taxon>Gryllidea</taxon>
        <taxon>Grylloidea</taxon>
        <taxon>Gryllidae</taxon>
        <taxon>Gryllinae</taxon>
        <taxon>Gryllus</taxon>
    </lineage>
</organism>
<dbReference type="InterPro" id="IPR017920">
    <property type="entry name" value="COMM"/>
</dbReference>
<evidence type="ECO:0000313" key="3">
    <source>
        <dbReference type="Proteomes" id="UP001378592"/>
    </source>
</evidence>
<dbReference type="Proteomes" id="UP001378592">
    <property type="component" value="Unassembled WGS sequence"/>
</dbReference>
<evidence type="ECO:0000259" key="1">
    <source>
        <dbReference type="PROSITE" id="PS51269"/>
    </source>
</evidence>